<dbReference type="GO" id="GO:0005506">
    <property type="term" value="F:iron ion binding"/>
    <property type="evidence" value="ECO:0007669"/>
    <property type="project" value="InterPro"/>
</dbReference>
<keyword evidence="4 13" id="KW-0349">Heme</keyword>
<dbReference type="FunFam" id="1.10.630.10:FF:000011">
    <property type="entry name" value="Cytochrome P450 83B1"/>
    <property type="match status" value="1"/>
</dbReference>
<evidence type="ECO:0000256" key="5">
    <source>
        <dbReference type="ARBA" id="ARBA00022692"/>
    </source>
</evidence>
<dbReference type="AlphaFoldDB" id="A0A2G2UWX3"/>
<gene>
    <name evidence="15" type="ORF">CQW23_35161</name>
</gene>
<comment type="subcellular location">
    <subcellularLocation>
        <location evidence="2">Membrane</location>
        <topology evidence="2">Single-pass membrane protein</topology>
    </subcellularLocation>
</comment>
<evidence type="ECO:0000256" key="1">
    <source>
        <dbReference type="ARBA" id="ARBA00001971"/>
    </source>
</evidence>
<evidence type="ECO:0000256" key="11">
    <source>
        <dbReference type="ARBA" id="ARBA00023136"/>
    </source>
</evidence>
<reference evidence="16" key="2">
    <citation type="journal article" date="2017" name="J. Anim. Genet.">
        <title>Multiple reference genome sequences of hot pepper reveal the massive evolution of plant disease resistance genes by retroduplication.</title>
        <authorList>
            <person name="Kim S."/>
            <person name="Park J."/>
            <person name="Yeom S.-I."/>
            <person name="Kim Y.-M."/>
            <person name="Seo E."/>
            <person name="Kim K.-T."/>
            <person name="Kim M.-S."/>
            <person name="Lee J.M."/>
            <person name="Cheong K."/>
            <person name="Shin H.-S."/>
            <person name="Kim S.-B."/>
            <person name="Han K."/>
            <person name="Lee J."/>
            <person name="Park M."/>
            <person name="Lee H.-A."/>
            <person name="Lee H.-Y."/>
            <person name="Lee Y."/>
            <person name="Oh S."/>
            <person name="Lee J.H."/>
            <person name="Choi E."/>
            <person name="Choi E."/>
            <person name="Lee S.E."/>
            <person name="Jeon J."/>
            <person name="Kim H."/>
            <person name="Choi G."/>
            <person name="Song H."/>
            <person name="Lee J."/>
            <person name="Lee S.-C."/>
            <person name="Kwon J.-K."/>
            <person name="Lee H.-Y."/>
            <person name="Koo N."/>
            <person name="Hong Y."/>
            <person name="Kim R.W."/>
            <person name="Kang W.-H."/>
            <person name="Huh J.H."/>
            <person name="Kang B.-C."/>
            <person name="Yang T.-J."/>
            <person name="Lee Y.-H."/>
            <person name="Bennetzen J.L."/>
            <person name="Choi D."/>
        </authorList>
    </citation>
    <scope>NUCLEOTIDE SEQUENCE [LARGE SCALE GENOMIC DNA]</scope>
    <source>
        <strain evidence="16">cv. PBC81</strain>
    </source>
</reference>
<comment type="caution">
    <text evidence="15">The sequence shown here is derived from an EMBL/GenBank/DDBJ whole genome shotgun (WGS) entry which is preliminary data.</text>
</comment>
<dbReference type="GO" id="GO:0020037">
    <property type="term" value="F:heme binding"/>
    <property type="evidence" value="ECO:0007669"/>
    <property type="project" value="InterPro"/>
</dbReference>
<dbReference type="EMBL" id="MLFT02002451">
    <property type="protein sequence ID" value="PHT25203.1"/>
    <property type="molecule type" value="Genomic_DNA"/>
</dbReference>
<dbReference type="Proteomes" id="UP000224567">
    <property type="component" value="Unassembled WGS sequence"/>
</dbReference>
<comment type="function">
    <text evidence="12">May have a role in maturation, such as during flavor formation or other metabolite production specific to aging tissues.</text>
</comment>
<evidence type="ECO:0000256" key="3">
    <source>
        <dbReference type="ARBA" id="ARBA00010617"/>
    </source>
</evidence>
<dbReference type="OrthoDB" id="2789670at2759"/>
<dbReference type="GO" id="GO:0004497">
    <property type="term" value="F:monooxygenase activity"/>
    <property type="evidence" value="ECO:0007669"/>
    <property type="project" value="UniProtKB-KW"/>
</dbReference>
<dbReference type="STRING" id="33114.A0A2G2UWX3"/>
<evidence type="ECO:0000256" key="12">
    <source>
        <dbReference type="ARBA" id="ARBA00055645"/>
    </source>
</evidence>
<evidence type="ECO:0000313" key="15">
    <source>
        <dbReference type="EMBL" id="PHT25203.1"/>
    </source>
</evidence>
<dbReference type="Gene3D" id="1.10.630.10">
    <property type="entry name" value="Cytochrome P450"/>
    <property type="match status" value="1"/>
</dbReference>
<dbReference type="CDD" id="cd11072">
    <property type="entry name" value="CYP71-like"/>
    <property type="match status" value="1"/>
</dbReference>
<name>A0A2G2UWX3_CAPBA</name>
<dbReference type="SUPFAM" id="SSF48264">
    <property type="entry name" value="Cytochrome P450"/>
    <property type="match status" value="1"/>
</dbReference>
<dbReference type="InterPro" id="IPR001128">
    <property type="entry name" value="Cyt_P450"/>
</dbReference>
<evidence type="ECO:0000313" key="16">
    <source>
        <dbReference type="Proteomes" id="UP000224567"/>
    </source>
</evidence>
<evidence type="ECO:0000256" key="14">
    <source>
        <dbReference type="RuleBase" id="RU000461"/>
    </source>
</evidence>
<dbReference type="PROSITE" id="PS00086">
    <property type="entry name" value="CYTOCHROME_P450"/>
    <property type="match status" value="1"/>
</dbReference>
<organism evidence="15 16">
    <name type="scientific">Capsicum baccatum</name>
    <name type="common">Peruvian pepper</name>
    <dbReference type="NCBI Taxonomy" id="33114"/>
    <lineage>
        <taxon>Eukaryota</taxon>
        <taxon>Viridiplantae</taxon>
        <taxon>Streptophyta</taxon>
        <taxon>Embryophyta</taxon>
        <taxon>Tracheophyta</taxon>
        <taxon>Spermatophyta</taxon>
        <taxon>Magnoliopsida</taxon>
        <taxon>eudicotyledons</taxon>
        <taxon>Gunneridae</taxon>
        <taxon>Pentapetalae</taxon>
        <taxon>asterids</taxon>
        <taxon>lamiids</taxon>
        <taxon>Solanales</taxon>
        <taxon>Solanaceae</taxon>
        <taxon>Solanoideae</taxon>
        <taxon>Capsiceae</taxon>
        <taxon>Capsicum</taxon>
    </lineage>
</organism>
<evidence type="ECO:0000256" key="4">
    <source>
        <dbReference type="ARBA" id="ARBA00022617"/>
    </source>
</evidence>
<sequence length="432" mass="48902">MPPGPIGLPFIGNLHQFDSLNPHLYFWKLSKIYGNIFSLKLGSSTMVVISSAKLAKEVLKTQDLVFCSRPLLLGQRKLSYNGHDIGFAPYNDYWRELRKICVLHLFSLKKVQSFSPIREDEVSRMIKKISQQAATSQITNLSSILISLTTTIICRVAFGWIDKLSGRISRLENNFKDLDEFYEGLVEQHLNSNRPKSMEGDIVDLLLKLKKEKSTPIDLTFDDIKGIIMNMLVGGTDTSAATVIWAMTALIGNPNAMKKVQAEIRELVGKKSKVNEDDIQNLQYFKAVIKETFRLYPPVPLLVPRETMKNSILEGYEIKQKTIINVNIWAIARDPEIWENPEEFIPERFLNSDIDFKGQNFELLPFGAGRRGCPAIALGVATVELVLSNLLYAFDWELPSGMKREDIDTNVLPGLTMHKKEPLCLIPRNSSV</sequence>
<dbReference type="InterPro" id="IPR036396">
    <property type="entry name" value="Cyt_P450_sf"/>
</dbReference>
<evidence type="ECO:0000256" key="7">
    <source>
        <dbReference type="ARBA" id="ARBA00022989"/>
    </source>
</evidence>
<keyword evidence="9 13" id="KW-0408">Iron</keyword>
<comment type="cofactor">
    <cofactor evidence="1 13">
        <name>heme</name>
        <dbReference type="ChEBI" id="CHEBI:30413"/>
    </cofactor>
</comment>
<dbReference type="PANTHER" id="PTHR47955">
    <property type="entry name" value="CYTOCHROME P450 FAMILY 71 PROTEIN"/>
    <property type="match status" value="1"/>
</dbReference>
<evidence type="ECO:0000256" key="13">
    <source>
        <dbReference type="PIRSR" id="PIRSR602401-1"/>
    </source>
</evidence>
<dbReference type="Pfam" id="PF00067">
    <property type="entry name" value="p450"/>
    <property type="match status" value="2"/>
</dbReference>
<dbReference type="PANTHER" id="PTHR47955:SF22">
    <property type="entry name" value="CYTOCHROME P450 83B1-LIKE"/>
    <property type="match status" value="1"/>
</dbReference>
<dbReference type="InterPro" id="IPR002401">
    <property type="entry name" value="Cyt_P450_E_grp-I"/>
</dbReference>
<comment type="similarity">
    <text evidence="3 14">Belongs to the cytochrome P450 family.</text>
</comment>
<protein>
    <recommendedName>
        <fullName evidence="17">Cytochrome</fullName>
    </recommendedName>
</protein>
<evidence type="ECO:0000256" key="6">
    <source>
        <dbReference type="ARBA" id="ARBA00022723"/>
    </source>
</evidence>
<reference evidence="15 16" key="1">
    <citation type="journal article" date="2017" name="Genome Biol.">
        <title>New reference genome sequences of hot pepper reveal the massive evolution of plant disease-resistance genes by retroduplication.</title>
        <authorList>
            <person name="Kim S."/>
            <person name="Park J."/>
            <person name="Yeom S.I."/>
            <person name="Kim Y.M."/>
            <person name="Seo E."/>
            <person name="Kim K.T."/>
            <person name="Kim M.S."/>
            <person name="Lee J.M."/>
            <person name="Cheong K."/>
            <person name="Shin H.S."/>
            <person name="Kim S.B."/>
            <person name="Han K."/>
            <person name="Lee J."/>
            <person name="Park M."/>
            <person name="Lee H.A."/>
            <person name="Lee H.Y."/>
            <person name="Lee Y."/>
            <person name="Oh S."/>
            <person name="Lee J.H."/>
            <person name="Choi E."/>
            <person name="Choi E."/>
            <person name="Lee S.E."/>
            <person name="Jeon J."/>
            <person name="Kim H."/>
            <person name="Choi G."/>
            <person name="Song H."/>
            <person name="Lee J."/>
            <person name="Lee S.C."/>
            <person name="Kwon J.K."/>
            <person name="Lee H.Y."/>
            <person name="Koo N."/>
            <person name="Hong Y."/>
            <person name="Kim R.W."/>
            <person name="Kang W.H."/>
            <person name="Huh J.H."/>
            <person name="Kang B.C."/>
            <person name="Yang T.J."/>
            <person name="Lee Y.H."/>
            <person name="Bennetzen J.L."/>
            <person name="Choi D."/>
        </authorList>
    </citation>
    <scope>NUCLEOTIDE SEQUENCE [LARGE SCALE GENOMIC DNA]</scope>
    <source>
        <strain evidence="16">cv. PBC81</strain>
    </source>
</reference>
<keyword evidence="11" id="KW-0472">Membrane</keyword>
<feature type="binding site" description="axial binding residue" evidence="13">
    <location>
        <position position="373"/>
    </location>
    <ligand>
        <name>heme</name>
        <dbReference type="ChEBI" id="CHEBI:30413"/>
    </ligand>
    <ligandPart>
        <name>Fe</name>
        <dbReference type="ChEBI" id="CHEBI:18248"/>
    </ligandPart>
</feature>
<evidence type="ECO:0008006" key="17">
    <source>
        <dbReference type="Google" id="ProtNLM"/>
    </source>
</evidence>
<dbReference type="InterPro" id="IPR017972">
    <property type="entry name" value="Cyt_P450_CS"/>
</dbReference>
<accession>A0A2G2UWX3</accession>
<evidence type="ECO:0000256" key="8">
    <source>
        <dbReference type="ARBA" id="ARBA00023002"/>
    </source>
</evidence>
<keyword evidence="8 14" id="KW-0560">Oxidoreductase</keyword>
<keyword evidence="7" id="KW-1133">Transmembrane helix</keyword>
<keyword evidence="10 14" id="KW-0503">Monooxygenase</keyword>
<evidence type="ECO:0000256" key="10">
    <source>
        <dbReference type="ARBA" id="ARBA00023033"/>
    </source>
</evidence>
<keyword evidence="5" id="KW-0812">Transmembrane</keyword>
<keyword evidence="16" id="KW-1185">Reference proteome</keyword>
<evidence type="ECO:0000256" key="9">
    <source>
        <dbReference type="ARBA" id="ARBA00023004"/>
    </source>
</evidence>
<keyword evidence="6 13" id="KW-0479">Metal-binding</keyword>
<dbReference type="PRINTS" id="PR00463">
    <property type="entry name" value="EP450I"/>
</dbReference>
<evidence type="ECO:0000256" key="2">
    <source>
        <dbReference type="ARBA" id="ARBA00004167"/>
    </source>
</evidence>
<dbReference type="GO" id="GO:0016020">
    <property type="term" value="C:membrane"/>
    <property type="evidence" value="ECO:0007669"/>
    <property type="project" value="UniProtKB-SubCell"/>
</dbReference>
<dbReference type="PRINTS" id="PR00385">
    <property type="entry name" value="P450"/>
</dbReference>
<proteinExistence type="inferred from homology"/>
<dbReference type="GO" id="GO:0016705">
    <property type="term" value="F:oxidoreductase activity, acting on paired donors, with incorporation or reduction of molecular oxygen"/>
    <property type="evidence" value="ECO:0007669"/>
    <property type="project" value="InterPro"/>
</dbReference>